<dbReference type="EMBL" id="LN828717">
    <property type="protein sequence ID" value="CFW42227.1"/>
    <property type="molecule type" value="Genomic_DNA"/>
</dbReference>
<dbReference type="Proteomes" id="UP000000994">
    <property type="component" value="Segment"/>
</dbReference>
<accession>Q5GQW3</accession>
<reference evidence="2" key="4">
    <citation type="submission" date="2015-02" db="EMBL/GenBank/DDBJ databases">
        <authorList>
            <person name="Chooi Y.-H."/>
        </authorList>
    </citation>
    <scope>NUCLEOTIDE SEQUENCE</scope>
</reference>
<name>Q5GQW3_BPSYP</name>
<evidence type="ECO:0000313" key="3">
    <source>
        <dbReference type="Proteomes" id="UP000000994"/>
    </source>
</evidence>
<protein>
    <submittedName>
        <fullName evidence="1">Virion structural protein</fullName>
    </submittedName>
</protein>
<gene>
    <name evidence="2" type="ORF">S-PM2d090</name>
    <name evidence="1" type="ORF">S-PM2p090</name>
</gene>
<dbReference type="OrthoDB" id="7316at10239"/>
<keyword evidence="3" id="KW-1185">Reference proteome</keyword>
<evidence type="ECO:0000313" key="2">
    <source>
        <dbReference type="EMBL" id="CFW42227.1"/>
    </source>
</evidence>
<organismHost>
    <name type="scientific">Synechococcus</name>
    <dbReference type="NCBI Taxonomy" id="1129"/>
</organismHost>
<reference evidence="1 3" key="2">
    <citation type="journal article" date="2005" name="J. Bacteriol.">
        <title>The genome of S-PM2, a 'photosynthetic' T4-type bacteriophage that infects marine Synechococcus strains.</title>
        <authorList>
            <person name="Mann N.H."/>
            <person name="Clokie M.R."/>
            <person name="Millard A."/>
            <person name="Cook A."/>
            <person name="Wilson W.H."/>
            <person name="Wheatley P.J."/>
            <person name="Letarov A."/>
            <person name="Krisch H.M."/>
        </authorList>
    </citation>
    <scope>NUCLEOTIDE SEQUENCE</scope>
</reference>
<reference evidence="1 3" key="1">
    <citation type="journal article" date="2004" name="Proc. Natl. Acad. Sci. U.S.A.">
        <title>Genetic organization of the psbAD region in phages infecting marine Synechococcus strains.</title>
        <authorList>
            <person name="Millard A."/>
            <person name="Clokie M.R."/>
            <person name="Shub D.A."/>
            <person name="Mann N.H."/>
        </authorList>
    </citation>
    <scope>NUCLEOTIDE SEQUENCE [LARGE SCALE GENOMIC DNA]</scope>
</reference>
<dbReference type="RefSeq" id="YP_195124.1">
    <property type="nucleotide sequence ID" value="NC_006820.1"/>
</dbReference>
<dbReference type="Pfam" id="PF13385">
    <property type="entry name" value="Laminin_G_3"/>
    <property type="match status" value="1"/>
</dbReference>
<reference evidence="2 4" key="3">
    <citation type="journal article" date="2015" name="PLoS ONE">
        <title>Spontaneous Deletion of an "ORFanage" Region Facilitates Host Adaptation in a "Photosynthetic" Cyanophage.</title>
        <authorList>
            <person name="Puxty R.J."/>
            <person name="Perez-Sepulveda B."/>
            <person name="Rihtman B."/>
            <person name="Evans D.J."/>
            <person name="Millard A.D."/>
            <person name="Scanlan D.J."/>
        </authorList>
    </citation>
    <scope>NUCLEOTIDE SEQUENCE [LARGE SCALE GENOMIC DNA]</scope>
</reference>
<proteinExistence type="predicted"/>
<dbReference type="EMBL" id="AJ630128">
    <property type="protein sequence ID" value="CAF34154.1"/>
    <property type="molecule type" value="Genomic_DNA"/>
</dbReference>
<dbReference type="Proteomes" id="UP000246186">
    <property type="component" value="Genome"/>
</dbReference>
<dbReference type="KEGG" id="vg:3260314"/>
<sequence length="327" mass="36244">MASKLIFSKLTNSIGEGSLLLTNNTIFDASGVSYYINVPSGTKDERSEIPIVGQLRWNTDTELLEYYIGTEEELPTQEDYDNSWRSVLVESDYNYYSKAGLLLYLDVNDPLYVPNGEGWPNSSKYFNLLATLVNGFAYDSANKGSIIFNGTSNYAQVSKELASLYLPSGNGFTFCFWFKSDSTNNYGSAQDQKQLFSIQDASFNDLINIGVNPSGNGIYYNDSSVTGSSIGSVSYNDNNWHYLCVARDYGSTGQNVNIYIDGQNIGNIANSNPNLSLAEYVTIGGKFDGTNYINLFAGNMGMFISYERSHGATEVLNNYNSLSYRYI</sequence>
<dbReference type="SUPFAM" id="SSF49899">
    <property type="entry name" value="Concanavalin A-like lectins/glucanases"/>
    <property type="match status" value="1"/>
</dbReference>
<evidence type="ECO:0000313" key="1">
    <source>
        <dbReference type="EMBL" id="CAF34154.1"/>
    </source>
</evidence>
<evidence type="ECO:0000313" key="4">
    <source>
        <dbReference type="Proteomes" id="UP000246186"/>
    </source>
</evidence>
<dbReference type="Gene3D" id="2.60.120.200">
    <property type="match status" value="1"/>
</dbReference>
<organism evidence="1 3">
    <name type="scientific">Synechococcus phage S-PM2</name>
    <dbReference type="NCBI Taxonomy" id="238854"/>
    <lineage>
        <taxon>Viruses</taxon>
        <taxon>Duplodnaviria</taxon>
        <taxon>Heunggongvirae</taxon>
        <taxon>Uroviricota</taxon>
        <taxon>Caudoviricetes</taxon>
        <taxon>Pantevenvirales</taxon>
        <taxon>Kyanoviridae</taxon>
        <taxon>Nodensvirus</taxon>
        <taxon>Nodensvirus spm2</taxon>
    </lineage>
</organism>
<dbReference type="InterPro" id="IPR013320">
    <property type="entry name" value="ConA-like_dom_sf"/>
</dbReference>